<dbReference type="AlphaFoldDB" id="A0A2Z7B7F6"/>
<evidence type="ECO:0000313" key="3">
    <source>
        <dbReference type="Proteomes" id="UP000250235"/>
    </source>
</evidence>
<protein>
    <submittedName>
        <fullName evidence="2">Uncharacterized protein</fullName>
    </submittedName>
</protein>
<accession>A0A2Z7B7F6</accession>
<feature type="compositionally biased region" description="Polar residues" evidence="1">
    <location>
        <begin position="17"/>
        <end position="61"/>
    </location>
</feature>
<feature type="compositionally biased region" description="Low complexity" evidence="1">
    <location>
        <begin position="1"/>
        <end position="12"/>
    </location>
</feature>
<feature type="region of interest" description="Disordered" evidence="1">
    <location>
        <begin position="1"/>
        <end position="71"/>
    </location>
</feature>
<dbReference type="EMBL" id="KV010287">
    <property type="protein sequence ID" value="KZV27807.1"/>
    <property type="molecule type" value="Genomic_DNA"/>
</dbReference>
<evidence type="ECO:0000313" key="2">
    <source>
        <dbReference type="EMBL" id="KZV27807.1"/>
    </source>
</evidence>
<reference evidence="2 3" key="1">
    <citation type="journal article" date="2015" name="Proc. Natl. Acad. Sci. U.S.A.">
        <title>The resurrection genome of Boea hygrometrica: A blueprint for survival of dehydration.</title>
        <authorList>
            <person name="Xiao L."/>
            <person name="Yang G."/>
            <person name="Zhang L."/>
            <person name="Yang X."/>
            <person name="Zhao S."/>
            <person name="Ji Z."/>
            <person name="Zhou Q."/>
            <person name="Hu M."/>
            <person name="Wang Y."/>
            <person name="Chen M."/>
            <person name="Xu Y."/>
            <person name="Jin H."/>
            <person name="Xiao X."/>
            <person name="Hu G."/>
            <person name="Bao F."/>
            <person name="Hu Y."/>
            <person name="Wan P."/>
            <person name="Li L."/>
            <person name="Deng X."/>
            <person name="Kuang T."/>
            <person name="Xiang C."/>
            <person name="Zhu J.K."/>
            <person name="Oliver M.J."/>
            <person name="He Y."/>
        </authorList>
    </citation>
    <scope>NUCLEOTIDE SEQUENCE [LARGE SCALE GENOMIC DNA]</scope>
    <source>
        <strain evidence="3">cv. XS01</strain>
    </source>
</reference>
<organism evidence="2 3">
    <name type="scientific">Dorcoceras hygrometricum</name>
    <dbReference type="NCBI Taxonomy" id="472368"/>
    <lineage>
        <taxon>Eukaryota</taxon>
        <taxon>Viridiplantae</taxon>
        <taxon>Streptophyta</taxon>
        <taxon>Embryophyta</taxon>
        <taxon>Tracheophyta</taxon>
        <taxon>Spermatophyta</taxon>
        <taxon>Magnoliopsida</taxon>
        <taxon>eudicotyledons</taxon>
        <taxon>Gunneridae</taxon>
        <taxon>Pentapetalae</taxon>
        <taxon>asterids</taxon>
        <taxon>lamiids</taxon>
        <taxon>Lamiales</taxon>
        <taxon>Gesneriaceae</taxon>
        <taxon>Didymocarpoideae</taxon>
        <taxon>Trichosporeae</taxon>
        <taxon>Loxocarpinae</taxon>
        <taxon>Dorcoceras</taxon>
    </lineage>
</organism>
<sequence length="257" mass="28950">MGSDLLSKGSDLLSERSGLQQTSSFSATQIQQRRKFSSNANSAVTQTSSSPRKNSDFSTRSKILEQKASPRRNEGIKGLKWRTLDFLTSAPINTRGRPQNSSQHFEIHSQKSNISSRQSPAKILADFLAKVLRKLRRSPGVLLPDFPPCTFTIQRVRDLEIFRAIDLLPKLRTKIPDFVLPYFTRKLELFLSHSNSACTDFCYRNMGLRNISDSGLLGVTTWPRPLRGVMGLRNIPHSGLLGVTTWPRPLRGVKLRD</sequence>
<evidence type="ECO:0000256" key="1">
    <source>
        <dbReference type="SAM" id="MobiDB-lite"/>
    </source>
</evidence>
<keyword evidence="3" id="KW-1185">Reference proteome</keyword>
<proteinExistence type="predicted"/>
<gene>
    <name evidence="2" type="ORF">F511_39486</name>
</gene>
<name>A0A2Z7B7F6_9LAMI</name>
<dbReference type="Proteomes" id="UP000250235">
    <property type="component" value="Unassembled WGS sequence"/>
</dbReference>
<feature type="region of interest" description="Disordered" evidence="1">
    <location>
        <begin position="92"/>
        <end position="112"/>
    </location>
</feature>